<keyword evidence="3" id="KW-0378">Hydrolase</keyword>
<comment type="caution">
    <text evidence="7">The sequence shown here is derived from an EMBL/GenBank/DDBJ whole genome shotgun (WGS) entry which is preliminary data.</text>
</comment>
<organism evidence="7 8">
    <name type="scientific">Streptomyces acidicola</name>
    <dbReference type="NCBI Taxonomy" id="2596892"/>
    <lineage>
        <taxon>Bacteria</taxon>
        <taxon>Bacillati</taxon>
        <taxon>Actinomycetota</taxon>
        <taxon>Actinomycetes</taxon>
        <taxon>Kitasatosporales</taxon>
        <taxon>Streptomycetaceae</taxon>
        <taxon>Streptomyces</taxon>
    </lineage>
</organism>
<dbReference type="PROSITE" id="PS00523">
    <property type="entry name" value="SULFATASE_1"/>
    <property type="match status" value="1"/>
</dbReference>
<gene>
    <name evidence="7" type="ORF">FPZ41_18565</name>
</gene>
<evidence type="ECO:0000313" key="7">
    <source>
        <dbReference type="EMBL" id="MPY50466.1"/>
    </source>
</evidence>
<dbReference type="InterPro" id="IPR050738">
    <property type="entry name" value="Sulfatase"/>
</dbReference>
<evidence type="ECO:0000256" key="3">
    <source>
        <dbReference type="ARBA" id="ARBA00022801"/>
    </source>
</evidence>
<dbReference type="SUPFAM" id="SSF53649">
    <property type="entry name" value="Alkaline phosphatase-like"/>
    <property type="match status" value="1"/>
</dbReference>
<reference evidence="7 8" key="1">
    <citation type="submission" date="2019-09" db="EMBL/GenBank/DDBJ databases">
        <authorList>
            <person name="Duangmal K."/>
            <person name="Teo W.F.A."/>
            <person name="Lipun K."/>
        </authorList>
    </citation>
    <scope>NUCLEOTIDE SEQUENCE [LARGE SCALE GENOMIC DNA]</scope>
    <source>
        <strain evidence="7 8">K1PN6</strain>
    </source>
</reference>
<evidence type="ECO:0000259" key="6">
    <source>
        <dbReference type="Pfam" id="PF00884"/>
    </source>
</evidence>
<keyword evidence="2" id="KW-0479">Metal-binding</keyword>
<dbReference type="EMBL" id="VMNX01000063">
    <property type="protein sequence ID" value="MPY50466.1"/>
    <property type="molecule type" value="Genomic_DNA"/>
</dbReference>
<dbReference type="AlphaFoldDB" id="A0A5N8WUH0"/>
<keyword evidence="8" id="KW-1185">Reference proteome</keyword>
<evidence type="ECO:0000256" key="1">
    <source>
        <dbReference type="ARBA" id="ARBA00008779"/>
    </source>
</evidence>
<dbReference type="Gene3D" id="3.30.1120.10">
    <property type="match status" value="1"/>
</dbReference>
<dbReference type="PANTHER" id="PTHR42693:SF33">
    <property type="entry name" value="ARYLSULFATASE"/>
    <property type="match status" value="1"/>
</dbReference>
<dbReference type="Pfam" id="PF00884">
    <property type="entry name" value="Sulfatase"/>
    <property type="match status" value="1"/>
</dbReference>
<feature type="domain" description="Sulfatase N-terminal" evidence="6">
    <location>
        <begin position="32"/>
        <end position="442"/>
    </location>
</feature>
<dbReference type="InterPro" id="IPR017850">
    <property type="entry name" value="Alkaline_phosphatase_core_sf"/>
</dbReference>
<dbReference type="Proteomes" id="UP000373149">
    <property type="component" value="Unassembled WGS sequence"/>
</dbReference>
<name>A0A5N8WUH0_9ACTN</name>
<evidence type="ECO:0000313" key="8">
    <source>
        <dbReference type="Proteomes" id="UP000373149"/>
    </source>
</evidence>
<dbReference type="InterPro" id="IPR024607">
    <property type="entry name" value="Sulfatase_CS"/>
</dbReference>
<proteinExistence type="inferred from homology"/>
<evidence type="ECO:0000256" key="2">
    <source>
        <dbReference type="ARBA" id="ARBA00022723"/>
    </source>
</evidence>
<evidence type="ECO:0000256" key="4">
    <source>
        <dbReference type="ARBA" id="ARBA00022837"/>
    </source>
</evidence>
<feature type="region of interest" description="Disordered" evidence="5">
    <location>
        <begin position="341"/>
        <end position="360"/>
    </location>
</feature>
<evidence type="ECO:0000256" key="5">
    <source>
        <dbReference type="SAM" id="MobiDB-lite"/>
    </source>
</evidence>
<dbReference type="RefSeq" id="WP_152864023.1">
    <property type="nucleotide sequence ID" value="NZ_VMNX01000063.1"/>
</dbReference>
<dbReference type="GO" id="GO:0046872">
    <property type="term" value="F:metal ion binding"/>
    <property type="evidence" value="ECO:0007669"/>
    <property type="project" value="UniProtKB-KW"/>
</dbReference>
<accession>A0A5N8WUH0</accession>
<protein>
    <submittedName>
        <fullName evidence="7">Arylsulfatase</fullName>
    </submittedName>
</protein>
<dbReference type="InterPro" id="IPR000917">
    <property type="entry name" value="Sulfatase_N"/>
</dbReference>
<dbReference type="CDD" id="cd16025">
    <property type="entry name" value="PAS_like"/>
    <property type="match status" value="1"/>
</dbReference>
<keyword evidence="4" id="KW-0106">Calcium</keyword>
<sequence length="739" mass="81321">MEAHVFRGSIGDTVAQSAPWWPGPDEGLPRGPNVLMVVLDDTGWADFGCFGSEIATPTIDALADRGLRYTDFHVTPLCSPTRACLLTGRNHHSVGMRFLADTDTGFPNSRGRVDPDVPMLPEVLRRQGCYGTYLVGKWHLAPRHEVTPVGPHHNWPLGRGFDRFYGFLDGCTDQYTPELFEDNHQVEPPSDDDYHLSSDLADRAIRYLSDHVAYRPGRPFFLQLALGATHAPFQAPREYIDKYLPVFAKGWDRTRADRLRRQIELGVAPEDTELAPRNPGVAPWEGLSDDEQLLYTHLQAAYAGFLEHADAQLGRVITELERLGVLDDTLVLVLSDNGASKEGGQNGAVDTNGPYSGAPQSVAQQLPLLDRIGGRDGPAHYPEGWAMAGNTPFRRYKQYVDLGGVRSPLVVSWPGGIAAHGEVRRQFVHAIDVMPTVLDLIGAPSAADTHGRSISATFGDPAASTRDTQYWEMLGHRALWHRGWKAVTEHVKGTPYAEDTWRLYDTASDFSETHDVAARHPQRLAALQELWWSEARANNVLPLDDRTLVELLRVRSPNGLMGRDRLVLRPGQGHIPFCSMVTGTDRSMKVTAALRGHQSGDEGVLLASGNVQGGYVLYVRKGRLTFEHAALGQRVICTADTELPAGDCEAGFALHRRDDRSARLVLLHGAEPVGKAEIPLTLPHLAFWGMDVGRDPVSQVSAGYTGDFPFPPHVIDHVSITFTSESPLSEVAEAMESKE</sequence>
<dbReference type="PANTHER" id="PTHR42693">
    <property type="entry name" value="ARYLSULFATASE FAMILY MEMBER"/>
    <property type="match status" value="1"/>
</dbReference>
<dbReference type="Gene3D" id="3.40.720.10">
    <property type="entry name" value="Alkaline Phosphatase, subunit A"/>
    <property type="match status" value="1"/>
</dbReference>
<dbReference type="GO" id="GO:0004065">
    <property type="term" value="F:arylsulfatase activity"/>
    <property type="evidence" value="ECO:0007669"/>
    <property type="project" value="TreeGrafter"/>
</dbReference>
<comment type="similarity">
    <text evidence="1">Belongs to the sulfatase family.</text>
</comment>